<evidence type="ECO:0000256" key="4">
    <source>
        <dbReference type="ARBA" id="ARBA00022448"/>
    </source>
</evidence>
<keyword evidence="6" id="KW-0472">Membrane</keyword>
<evidence type="ECO:0000256" key="9">
    <source>
        <dbReference type="RuleBase" id="RU003656"/>
    </source>
</evidence>
<keyword evidence="7 9" id="KW-0139">CF(1)</keyword>
<reference evidence="12" key="1">
    <citation type="journal article" date="2019" name="Int. J. Syst. Evol. Microbiol.">
        <title>The Global Catalogue of Microorganisms (GCM) 10K type strain sequencing project: providing services to taxonomists for standard genome sequencing and annotation.</title>
        <authorList>
            <consortium name="The Broad Institute Genomics Platform"/>
            <consortium name="The Broad Institute Genome Sequencing Center for Infectious Disease"/>
            <person name="Wu L."/>
            <person name="Ma J."/>
        </authorList>
    </citation>
    <scope>NUCLEOTIDE SEQUENCE [LARGE SCALE GENOMIC DNA]</scope>
    <source>
        <strain evidence="12">JCM 18200</strain>
    </source>
</reference>
<dbReference type="CDD" id="cd12152">
    <property type="entry name" value="F1-ATPase_delta"/>
    <property type="match status" value="1"/>
</dbReference>
<comment type="subcellular location">
    <subcellularLocation>
        <location evidence="2">Endomembrane system</location>
        <topology evidence="2">Peripheral membrane protein</topology>
    </subcellularLocation>
</comment>
<organism evidence="11 12">
    <name type="scientific">Olivibacter ginsenosidimutans</name>
    <dbReference type="NCBI Taxonomy" id="1176537"/>
    <lineage>
        <taxon>Bacteria</taxon>
        <taxon>Pseudomonadati</taxon>
        <taxon>Bacteroidota</taxon>
        <taxon>Sphingobacteriia</taxon>
        <taxon>Sphingobacteriales</taxon>
        <taxon>Sphingobacteriaceae</taxon>
        <taxon>Olivibacter</taxon>
    </lineage>
</organism>
<keyword evidence="12" id="KW-1185">Reference proteome</keyword>
<dbReference type="Gene3D" id="2.60.15.10">
    <property type="entry name" value="F0F1 ATP synthase delta/epsilon subunit, N-terminal"/>
    <property type="match status" value="1"/>
</dbReference>
<sequence length="85" mass="8999">MELNIITPDQSVFNGTATSVTVPGCAGSFEILKDHAPIISTLEDGNVIIRSHNKAVETIRIKGGVVEVLNNKITVLAEGVIADEN</sequence>
<dbReference type="Proteomes" id="UP001501411">
    <property type="component" value="Unassembled WGS sequence"/>
</dbReference>
<evidence type="ECO:0000256" key="8">
    <source>
        <dbReference type="ARBA" id="ARBA00023310"/>
    </source>
</evidence>
<dbReference type="SUPFAM" id="SSF51344">
    <property type="entry name" value="Epsilon subunit of F1F0-ATP synthase N-terminal domain"/>
    <property type="match status" value="1"/>
</dbReference>
<comment type="caution">
    <text evidence="11">The sequence shown here is derived from an EMBL/GenBank/DDBJ whole genome shotgun (WGS) entry which is preliminary data.</text>
</comment>
<accession>A0ABP9AG04</accession>
<keyword evidence="5 9" id="KW-0406">Ion transport</keyword>
<evidence type="ECO:0000256" key="2">
    <source>
        <dbReference type="ARBA" id="ARBA00004184"/>
    </source>
</evidence>
<dbReference type="InterPro" id="IPR020546">
    <property type="entry name" value="ATP_synth_F1_dsu/esu_N"/>
</dbReference>
<evidence type="ECO:0000256" key="3">
    <source>
        <dbReference type="ARBA" id="ARBA00005712"/>
    </source>
</evidence>
<dbReference type="InterPro" id="IPR001469">
    <property type="entry name" value="ATP_synth_F1_dsu/esu"/>
</dbReference>
<keyword evidence="4 9" id="KW-0813">Transport</keyword>
<evidence type="ECO:0000313" key="11">
    <source>
        <dbReference type="EMBL" id="GAA4780948.1"/>
    </source>
</evidence>
<evidence type="ECO:0000256" key="7">
    <source>
        <dbReference type="ARBA" id="ARBA00023196"/>
    </source>
</evidence>
<evidence type="ECO:0000256" key="5">
    <source>
        <dbReference type="ARBA" id="ARBA00023065"/>
    </source>
</evidence>
<evidence type="ECO:0000313" key="12">
    <source>
        <dbReference type="Proteomes" id="UP001501411"/>
    </source>
</evidence>
<evidence type="ECO:0000256" key="6">
    <source>
        <dbReference type="ARBA" id="ARBA00023136"/>
    </source>
</evidence>
<keyword evidence="8 9" id="KW-0066">ATP synthesis</keyword>
<evidence type="ECO:0000256" key="1">
    <source>
        <dbReference type="ARBA" id="ARBA00003543"/>
    </source>
</evidence>
<dbReference type="Pfam" id="PF02823">
    <property type="entry name" value="ATP-synt_DE_N"/>
    <property type="match status" value="1"/>
</dbReference>
<comment type="subunit">
    <text evidence="9">F-type ATPases have 2 components, CF(1) - the catalytic core - and CF(0) - the membrane proton channel. CF(1) has five subunits: alpha(3), beta(3), gamma(1), delta(1), epsilon(1). CF(0) has three main subunits: a, b and c.</text>
</comment>
<dbReference type="RefSeq" id="WP_345230146.1">
    <property type="nucleotide sequence ID" value="NZ_BAABIQ010000003.1"/>
</dbReference>
<protein>
    <recommendedName>
        <fullName evidence="10">ATP synthase F1 complex delta/epsilon subunit N-terminal domain-containing protein</fullName>
    </recommendedName>
</protein>
<gene>
    <name evidence="11" type="ORF">GCM10023231_05260</name>
</gene>
<comment type="function">
    <text evidence="1">Produces ATP from ADP in the presence of a proton gradient across the membrane.</text>
</comment>
<comment type="similarity">
    <text evidence="3 9">Belongs to the ATPase epsilon chain family.</text>
</comment>
<proteinExistence type="inferred from homology"/>
<name>A0ABP9AG04_9SPHI</name>
<dbReference type="PANTHER" id="PTHR13822">
    <property type="entry name" value="ATP SYNTHASE DELTA/EPSILON CHAIN"/>
    <property type="match status" value="1"/>
</dbReference>
<dbReference type="NCBIfam" id="TIGR01216">
    <property type="entry name" value="ATP_synt_epsi"/>
    <property type="match status" value="1"/>
</dbReference>
<dbReference type="InterPro" id="IPR036771">
    <property type="entry name" value="ATPsynth_dsu/esu_N"/>
</dbReference>
<evidence type="ECO:0000259" key="10">
    <source>
        <dbReference type="Pfam" id="PF02823"/>
    </source>
</evidence>
<dbReference type="EMBL" id="BAABIQ010000003">
    <property type="protein sequence ID" value="GAA4780948.1"/>
    <property type="molecule type" value="Genomic_DNA"/>
</dbReference>
<feature type="domain" description="ATP synthase F1 complex delta/epsilon subunit N-terminal" evidence="10">
    <location>
        <begin position="1"/>
        <end position="78"/>
    </location>
</feature>
<dbReference type="PANTHER" id="PTHR13822:SF10">
    <property type="entry name" value="ATP SYNTHASE EPSILON CHAIN, CHLOROPLASTIC"/>
    <property type="match status" value="1"/>
</dbReference>